<name>A0AAD6WDH0_9ROSI</name>
<dbReference type="AlphaFoldDB" id="A0AAD6WDH0"/>
<evidence type="ECO:0000313" key="3">
    <source>
        <dbReference type="Proteomes" id="UP001164929"/>
    </source>
</evidence>
<feature type="region of interest" description="Disordered" evidence="1">
    <location>
        <begin position="1"/>
        <end position="25"/>
    </location>
</feature>
<comment type="caution">
    <text evidence="2">The sequence shown here is derived from an EMBL/GenBank/DDBJ whole genome shotgun (WGS) entry which is preliminary data.</text>
</comment>
<sequence>MQHQSSPRRLNTNGHKGKSNDQCHDKSHEIEIKAMVCMQFSANNFPHARQCGHNPESYILYADRKKPRCKKYTQWLFLSFSFSMS</sequence>
<dbReference type="Proteomes" id="UP001164929">
    <property type="component" value="Chromosome 2"/>
</dbReference>
<dbReference type="EMBL" id="JAQIZT010000002">
    <property type="protein sequence ID" value="KAJ7008332.1"/>
    <property type="molecule type" value="Genomic_DNA"/>
</dbReference>
<evidence type="ECO:0000256" key="1">
    <source>
        <dbReference type="SAM" id="MobiDB-lite"/>
    </source>
</evidence>
<feature type="compositionally biased region" description="Polar residues" evidence="1">
    <location>
        <begin position="1"/>
        <end position="14"/>
    </location>
</feature>
<organism evidence="2 3">
    <name type="scientific">Populus alba x Populus x berolinensis</name>
    <dbReference type="NCBI Taxonomy" id="444605"/>
    <lineage>
        <taxon>Eukaryota</taxon>
        <taxon>Viridiplantae</taxon>
        <taxon>Streptophyta</taxon>
        <taxon>Embryophyta</taxon>
        <taxon>Tracheophyta</taxon>
        <taxon>Spermatophyta</taxon>
        <taxon>Magnoliopsida</taxon>
        <taxon>eudicotyledons</taxon>
        <taxon>Gunneridae</taxon>
        <taxon>Pentapetalae</taxon>
        <taxon>rosids</taxon>
        <taxon>fabids</taxon>
        <taxon>Malpighiales</taxon>
        <taxon>Salicaceae</taxon>
        <taxon>Saliceae</taxon>
        <taxon>Populus</taxon>
    </lineage>
</organism>
<evidence type="ECO:0000313" key="2">
    <source>
        <dbReference type="EMBL" id="KAJ7008332.1"/>
    </source>
</evidence>
<protein>
    <submittedName>
        <fullName evidence="2">Uncharacterized protein</fullName>
    </submittedName>
</protein>
<accession>A0AAD6WDH0</accession>
<reference evidence="2" key="1">
    <citation type="journal article" date="2023" name="Mol. Ecol. Resour.">
        <title>Chromosome-level genome assembly of a triploid poplar Populus alba 'Berolinensis'.</title>
        <authorList>
            <person name="Chen S."/>
            <person name="Yu Y."/>
            <person name="Wang X."/>
            <person name="Wang S."/>
            <person name="Zhang T."/>
            <person name="Zhou Y."/>
            <person name="He R."/>
            <person name="Meng N."/>
            <person name="Wang Y."/>
            <person name="Liu W."/>
            <person name="Liu Z."/>
            <person name="Liu J."/>
            <person name="Guo Q."/>
            <person name="Huang H."/>
            <person name="Sederoff R.R."/>
            <person name="Wang G."/>
            <person name="Qu G."/>
            <person name="Chen S."/>
        </authorList>
    </citation>
    <scope>NUCLEOTIDE SEQUENCE</scope>
    <source>
        <strain evidence="2">SC-2020</strain>
    </source>
</reference>
<proteinExistence type="predicted"/>
<gene>
    <name evidence="2" type="ORF">NC653_007120</name>
</gene>
<keyword evidence="3" id="KW-1185">Reference proteome</keyword>